<organism evidence="2">
    <name type="scientific">Rhodopseudomonas palustris (strain ATCC BAA-98 / CGA009)</name>
    <dbReference type="NCBI Taxonomy" id="258594"/>
    <lineage>
        <taxon>Bacteria</taxon>
        <taxon>Pseudomonadati</taxon>
        <taxon>Pseudomonadota</taxon>
        <taxon>Alphaproteobacteria</taxon>
        <taxon>Hyphomicrobiales</taxon>
        <taxon>Nitrobacteraceae</taxon>
        <taxon>Rhodopseudomonas</taxon>
    </lineage>
</organism>
<dbReference type="HOGENOM" id="CLU_1617722_0_0_5"/>
<accession>Q6N7J3</accession>
<protein>
    <submittedName>
        <fullName evidence="2">Uncharacterized protein</fullName>
    </submittedName>
</protein>
<evidence type="ECO:0000313" key="2">
    <source>
        <dbReference type="EMBL" id="CAE27705.1"/>
    </source>
</evidence>
<feature type="region of interest" description="Disordered" evidence="1">
    <location>
        <begin position="24"/>
        <end position="70"/>
    </location>
</feature>
<reference evidence="2" key="1">
    <citation type="journal article" date="2004" name="Nat. Biotechnol.">
        <title>Complete genome sequence of the metabolically versatile photosynthetic bacterium Rhodopseudomonas palustris.</title>
        <authorList>
            <person name="Larimer F.W."/>
            <person name="Chain P."/>
            <person name="Hauser L."/>
            <person name="Lamerdin J."/>
            <person name="Malfatti S."/>
            <person name="Do L."/>
            <person name="Land M.L."/>
            <person name="Pelletier D.A."/>
            <person name="Beatty J.T."/>
            <person name="Lang A.S."/>
            <person name="Tabita F.R."/>
            <person name="Gibson J.L."/>
            <person name="Hanson T.E."/>
            <person name="Bobst C."/>
            <person name="Torres J.L."/>
            <person name="Peres C."/>
            <person name="Harrison F.H."/>
            <person name="Gibson J."/>
            <person name="Harwood C.S."/>
        </authorList>
    </citation>
    <scope>NUCLEOTIDE SEQUENCE [LARGE SCALE GENOMIC DNA]</scope>
    <source>
        <strain evidence="2">CGA009</strain>
    </source>
</reference>
<dbReference type="eggNOG" id="ENOG5032WFP">
    <property type="taxonomic scope" value="Bacteria"/>
</dbReference>
<dbReference type="AlphaFoldDB" id="Q6N7J3"/>
<gene>
    <name evidence="2" type="ordered locus">RPA2264</name>
</gene>
<proteinExistence type="predicted"/>
<evidence type="ECO:0000256" key="1">
    <source>
        <dbReference type="SAM" id="MobiDB-lite"/>
    </source>
</evidence>
<sequence length="164" mass="17864">MILMIPTAARADFVLAALADATARTSPSGDEAVRPATARRTRPVPSRLAHPHSSGYITENPRSRPMGTSQKRAIQNYRSRLSERGLARFEVLGRDADRDLIRSLARRLAEDGLEASRLRAPLSQTIAGEPPKKGGILAALRRSPLVGANLDLARPRDEGRKVDL</sequence>
<dbReference type="EMBL" id="BX572600">
    <property type="protein sequence ID" value="CAE27705.1"/>
    <property type="molecule type" value="Genomic_DNA"/>
</dbReference>
<dbReference type="STRING" id="258594.RPA2264"/>
<name>Q6N7J3_RHOPA</name>